<sequence length="352" mass="39818">MVEKQLKRLLKMPRTRAKLVTMQEGKQIDVESDPRGGIYVVISGLIKTDRFIDIYTSNQDVDSDQNMSLFEYSNILNFVTLSSLPKTTEKTSDFISTGAVVGELSLLTGKPWKTIITCDTSVQMYHIDYETIQAALELFTDSPSLEYRLWRVAAVRVALPIIKQNSYYRGWDIDRIGMLLEKCALIMKKWHLSHGIDSLQPYALDIESLPLVTVILIFGFAQDPHTRTLYQGPCHVPRNVKILNLLPCKTDKHVLLVISHDVNSQVEVSEILDEEDDYLDKLRVAIQKATQSGAVKRESSTLCLLHSARERKDISAKCSENKLNLESKIMKKVSSLMVGNTGRESSRISDKP</sequence>
<proteinExistence type="predicted"/>
<dbReference type="PROSITE" id="PS50042">
    <property type="entry name" value="CNMP_BINDING_3"/>
    <property type="match status" value="1"/>
</dbReference>
<feature type="domain" description="Cyclic nucleotide-binding" evidence="1">
    <location>
        <begin position="95"/>
        <end position="136"/>
    </location>
</feature>
<accession>A0AAD9MRU0</accession>
<dbReference type="InterPro" id="IPR000595">
    <property type="entry name" value="cNMP-bd_dom"/>
</dbReference>
<dbReference type="SUPFAM" id="SSF51206">
    <property type="entry name" value="cAMP-binding domain-like"/>
    <property type="match status" value="1"/>
</dbReference>
<keyword evidence="3" id="KW-1185">Reference proteome</keyword>
<dbReference type="InterPro" id="IPR014710">
    <property type="entry name" value="RmlC-like_jellyroll"/>
</dbReference>
<name>A0AAD9MRU0_9ANNE</name>
<organism evidence="2 3">
    <name type="scientific">Paralvinella palmiformis</name>
    <dbReference type="NCBI Taxonomy" id="53620"/>
    <lineage>
        <taxon>Eukaryota</taxon>
        <taxon>Metazoa</taxon>
        <taxon>Spiralia</taxon>
        <taxon>Lophotrochozoa</taxon>
        <taxon>Annelida</taxon>
        <taxon>Polychaeta</taxon>
        <taxon>Sedentaria</taxon>
        <taxon>Canalipalpata</taxon>
        <taxon>Terebellida</taxon>
        <taxon>Terebelliformia</taxon>
        <taxon>Alvinellidae</taxon>
        <taxon>Paralvinella</taxon>
    </lineage>
</organism>
<feature type="non-terminal residue" evidence="2">
    <location>
        <position position="1"/>
    </location>
</feature>
<comment type="caution">
    <text evidence="2">The sequence shown here is derived from an EMBL/GenBank/DDBJ whole genome shotgun (WGS) entry which is preliminary data.</text>
</comment>
<dbReference type="AlphaFoldDB" id="A0AAD9MRU0"/>
<evidence type="ECO:0000313" key="3">
    <source>
        <dbReference type="Proteomes" id="UP001208570"/>
    </source>
</evidence>
<evidence type="ECO:0000259" key="1">
    <source>
        <dbReference type="PROSITE" id="PS50042"/>
    </source>
</evidence>
<dbReference type="Gene3D" id="2.60.120.10">
    <property type="entry name" value="Jelly Rolls"/>
    <property type="match status" value="1"/>
</dbReference>
<dbReference type="InterPro" id="IPR018247">
    <property type="entry name" value="EF_Hand_1_Ca_BS"/>
</dbReference>
<protein>
    <recommendedName>
        <fullName evidence="1">Cyclic nucleotide-binding domain-containing protein</fullName>
    </recommendedName>
</protein>
<dbReference type="PROSITE" id="PS00018">
    <property type="entry name" value="EF_HAND_1"/>
    <property type="match status" value="1"/>
</dbReference>
<reference evidence="2" key="1">
    <citation type="journal article" date="2023" name="Mol. Biol. Evol.">
        <title>Third-Generation Sequencing Reveals the Adaptive Role of the Epigenome in Three Deep-Sea Polychaetes.</title>
        <authorList>
            <person name="Perez M."/>
            <person name="Aroh O."/>
            <person name="Sun Y."/>
            <person name="Lan Y."/>
            <person name="Juniper S.K."/>
            <person name="Young C.R."/>
            <person name="Angers B."/>
            <person name="Qian P.Y."/>
        </authorList>
    </citation>
    <scope>NUCLEOTIDE SEQUENCE</scope>
    <source>
        <strain evidence="2">P08H-3</strain>
    </source>
</reference>
<evidence type="ECO:0000313" key="2">
    <source>
        <dbReference type="EMBL" id="KAK2143095.1"/>
    </source>
</evidence>
<dbReference type="InterPro" id="IPR018490">
    <property type="entry name" value="cNMP-bd_dom_sf"/>
</dbReference>
<dbReference type="Proteomes" id="UP001208570">
    <property type="component" value="Unassembled WGS sequence"/>
</dbReference>
<gene>
    <name evidence="2" type="ORF">LSH36_878g01034</name>
</gene>
<dbReference type="EMBL" id="JAODUP010000878">
    <property type="protein sequence ID" value="KAK2143095.1"/>
    <property type="molecule type" value="Genomic_DNA"/>
</dbReference>